<dbReference type="InterPro" id="IPR012931">
    <property type="entry name" value="TraG_N_Proteobacteria"/>
</dbReference>
<feature type="transmembrane region" description="Helical" evidence="2">
    <location>
        <begin position="58"/>
        <end position="81"/>
    </location>
</feature>
<feature type="compositionally biased region" description="Polar residues" evidence="1">
    <location>
        <begin position="607"/>
        <end position="626"/>
    </location>
</feature>
<keyword evidence="2" id="KW-0812">Transmembrane</keyword>
<accession>A0ABW9XFK5</accession>
<feature type="compositionally biased region" description="Polar residues" evidence="1">
    <location>
        <begin position="675"/>
        <end position="686"/>
    </location>
</feature>
<feature type="compositionally biased region" description="Basic and acidic residues" evidence="1">
    <location>
        <begin position="910"/>
        <end position="928"/>
    </location>
</feature>
<keyword evidence="2" id="KW-0472">Membrane</keyword>
<feature type="compositionally biased region" description="Low complexity" evidence="1">
    <location>
        <begin position="573"/>
        <end position="583"/>
    </location>
</feature>
<keyword evidence="2" id="KW-1133">Transmembrane helix</keyword>
<comment type="caution">
    <text evidence="4">The sequence shown here is derived from an EMBL/GenBank/DDBJ whole genome shotgun (WGS) entry which is preliminary data.</text>
</comment>
<sequence>MTVNVITSGGGQYIVNVLNAVAAWTGGGGFRSMLQVVMVMGLGYSLLVMAFSLNWRVLFHWFLSATAMYMCMIVPTTTVVVSDTINPTVGNGAVANVPIGLAMVASFSAQVNNWLTKTAESVFTMPSALTYSAGGMIYPTRLNDLTSQFTIADPIMKANVEGYLAQCTFYDILLGQGNGWSTLASSPDLLSAIGPGSPARSTTWIPAGGGTATIIGCQSAYQAIVQAFPALTNAGINAAAPAFYPNLPAASAVTKLKSDLPTMAQAYYGGTLMSAQTIFQQRSLVNAFMEARANFGSGGGDTFAALHADVQAQNSYISAARQAMTWVPVLNLVLTIVFYAMFPVVFPLFLFPQTGPALLKGYLTGFFYLASWGPIYAVLHMFITQYSAAQLSALAPNGMTMATMAGIDSVNQNMETLAGYLLMFVPVMAAGMAKGAMSIASNTTAMLAPAMHAAEAAAVERTTGNYAYGNSQFQNVTGHQVNTAPTWTVSASPIPQVNMRGDNGTITSTMPDGSTVYNTSQGISRFGFSASEMQSVTGNLQQTGAQYHTRANAMRETSAERWSHGMRTLDSLSSGSRRASGSEGATGGQGGNTTTLSDRQGTDSKQHTGTNRTIGETLTSGRSLGHTETNTFGINAGAKAGVGGKVLGAEVGASAGGTWDHRWAKTTGDQEAHGTSDSLSQSQGSNVTRYHANGQDITLTDGGYWRDGTFHRVENFAEKRHAIERDFSEAQSLERQATRSDEVGSRLESMASLSRSNGYQISDDMSQVIASRYAEMAASPEFRDLGAPSLTNTTPSPHQREVRNMIVGRILEQYAAEGLEPVRAVLVDPATTMGGVPAPAEFSMPEETPRPQGRRGLRSAARHAPQGSADGSGTGRHAPGDDAARAAIQRGAAEVARDDAGAQEAFQQKAAERAPRNAGIKRDVDDKP</sequence>
<dbReference type="Pfam" id="PF07916">
    <property type="entry name" value="TraG_N"/>
    <property type="match status" value="1"/>
</dbReference>
<keyword evidence="5" id="KW-1185">Reference proteome</keyword>
<dbReference type="RefSeq" id="WP_161719101.1">
    <property type="nucleotide sequence ID" value="NZ_JAAAPO010000004.1"/>
</dbReference>
<dbReference type="Proteomes" id="UP000753724">
    <property type="component" value="Unassembled WGS sequence"/>
</dbReference>
<feature type="region of interest" description="Disordered" evidence="1">
    <location>
        <begin position="550"/>
        <end position="626"/>
    </location>
</feature>
<feature type="compositionally biased region" description="Low complexity" evidence="1">
    <location>
        <begin position="885"/>
        <end position="894"/>
    </location>
</feature>
<feature type="domain" description="TraG N-terminal Proteobacteria" evidence="3">
    <location>
        <begin position="6"/>
        <end position="455"/>
    </location>
</feature>
<feature type="transmembrane region" description="Helical" evidence="2">
    <location>
        <begin position="362"/>
        <end position="383"/>
    </location>
</feature>
<feature type="transmembrane region" description="Helical" evidence="2">
    <location>
        <begin position="329"/>
        <end position="350"/>
    </location>
</feature>
<feature type="transmembrane region" description="Helical" evidence="2">
    <location>
        <begin position="33"/>
        <end position="51"/>
    </location>
</feature>
<feature type="region of interest" description="Disordered" evidence="1">
    <location>
        <begin position="835"/>
        <end position="928"/>
    </location>
</feature>
<gene>
    <name evidence="4" type="ORF">GTZ99_11950</name>
</gene>
<evidence type="ECO:0000256" key="1">
    <source>
        <dbReference type="SAM" id="MobiDB-lite"/>
    </source>
</evidence>
<organism evidence="4 5">
    <name type="scientific">Novosphingobium ovatum</name>
    <dbReference type="NCBI Taxonomy" id="1908523"/>
    <lineage>
        <taxon>Bacteria</taxon>
        <taxon>Pseudomonadati</taxon>
        <taxon>Pseudomonadota</taxon>
        <taxon>Alphaproteobacteria</taxon>
        <taxon>Sphingomonadales</taxon>
        <taxon>Sphingomonadaceae</taxon>
        <taxon>Novosphingobium</taxon>
    </lineage>
</organism>
<evidence type="ECO:0000259" key="3">
    <source>
        <dbReference type="Pfam" id="PF07916"/>
    </source>
</evidence>
<feature type="transmembrane region" description="Helical" evidence="2">
    <location>
        <begin position="417"/>
        <end position="437"/>
    </location>
</feature>
<feature type="region of interest" description="Disordered" evidence="1">
    <location>
        <begin position="667"/>
        <end position="686"/>
    </location>
</feature>
<name>A0ABW9XFK5_9SPHN</name>
<reference evidence="5" key="1">
    <citation type="submission" date="2020-01" db="EMBL/GenBank/DDBJ databases">
        <title>Sphingomonas sp. strain CSW-10.</title>
        <authorList>
            <person name="Chen W.-M."/>
        </authorList>
    </citation>
    <scope>NUCLEOTIDE SEQUENCE [LARGE SCALE GENOMIC DNA]</scope>
    <source>
        <strain evidence="5">FSY-8</strain>
    </source>
</reference>
<evidence type="ECO:0000256" key="2">
    <source>
        <dbReference type="SAM" id="Phobius"/>
    </source>
</evidence>
<feature type="compositionally biased region" description="Basic residues" evidence="1">
    <location>
        <begin position="852"/>
        <end position="861"/>
    </location>
</feature>
<protein>
    <submittedName>
        <fullName evidence="4">Conjugal transfer protein TraG</fullName>
    </submittedName>
</protein>
<evidence type="ECO:0000313" key="4">
    <source>
        <dbReference type="EMBL" id="NBC37268.1"/>
    </source>
</evidence>
<evidence type="ECO:0000313" key="5">
    <source>
        <dbReference type="Proteomes" id="UP000753724"/>
    </source>
</evidence>
<feature type="transmembrane region" description="Helical" evidence="2">
    <location>
        <begin position="93"/>
        <end position="115"/>
    </location>
</feature>
<dbReference type="EMBL" id="JAAAPO010000004">
    <property type="protein sequence ID" value="NBC37268.1"/>
    <property type="molecule type" value="Genomic_DNA"/>
</dbReference>
<proteinExistence type="predicted"/>